<sequence length="741" mass="80073">MNQSDGEANPSISRRKLVATLGATGAALAAGGIWQAFNGNASVVESVYGTSATVDAQEVSFRYAEGLPERTVAQKLRERVSVLDFGAEGNGTSSDSAAIQAAIDFLAGLGGGGVYFPKGEYRLTAALQLPSRITLYAEPGTARMIVSGTGLKVPLLTTAHCETDFTVFATDIHLYGLDFVNDLTLSPGSYFDTYCAWHCANVKHVSMQRCTSHNMGLQYMTHAVRYWGNYWQLLLNNTNPDIDPAVTAGLSPIGGDLNASFLFAENETVVQEQALLQMFRYEFCEYGLIRDNTSVRGAISGWGGSAVIDEGGNLQHYRRCRHVNRVNNRLYEPNALYIINGYMCNDIGNYVERGIDLGIDFEGCFYCTAANNTVKNTGNGSLATFYASIGNKFIGNTCMEDGSAKNINDVFHLGSKWDPSSGNTLIVNKGTGFTNRPGSDECVFAGNELTWLGQEGAGIINVGDFSHYTFRGNKLMNVVFDMNFNNSGNSLISHNEFHITQDVKLDIIDIGDLSGTAAEWTTIEYNTFYVKAKQSAGTSVINLFNNAGQPVKTVIAGNRIYDKNNNIDNDIAYEGASTGASTIHVLIMKQNLMKKLHHKSAKRARILLQLEGNFGLNGKSFPSGDGPPIIDQLGDGVQLASGTKFPYGNLEGKTSEGLIAIHDGFLLADAQQRQASTAYAQGDVVWATVISVDKAYFCVTAGTTGPGGFPGDEETSITDGTAVWRYIGRRQVMAEYGALSF</sequence>
<comment type="caution">
    <text evidence="2">The sequence shown here is derived from an EMBL/GenBank/DDBJ whole genome shotgun (WGS) entry which is preliminary data.</text>
</comment>
<feature type="domain" description="Rhamnogalacturonase A/B/Epimerase-like pectate lyase" evidence="1">
    <location>
        <begin position="80"/>
        <end position="142"/>
    </location>
</feature>
<dbReference type="Proteomes" id="UP000639396">
    <property type="component" value="Unassembled WGS sequence"/>
</dbReference>
<accession>A0A927C925</accession>
<protein>
    <recommendedName>
        <fullName evidence="1">Rhamnogalacturonase A/B/Epimerase-like pectate lyase domain-containing protein</fullName>
    </recommendedName>
</protein>
<reference evidence="2" key="1">
    <citation type="submission" date="2020-09" db="EMBL/GenBank/DDBJ databases">
        <title>A novel bacterium of genus Paenibacillus, isolated from South China Sea.</title>
        <authorList>
            <person name="Huang H."/>
            <person name="Mo K."/>
            <person name="Hu Y."/>
        </authorList>
    </citation>
    <scope>NUCLEOTIDE SEQUENCE</scope>
    <source>
        <strain evidence="2">IB182363</strain>
    </source>
</reference>
<evidence type="ECO:0000259" key="1">
    <source>
        <dbReference type="Pfam" id="PF12708"/>
    </source>
</evidence>
<organism evidence="2 3">
    <name type="scientific">Paenibacillus oceani</name>
    <dbReference type="NCBI Taxonomy" id="2772510"/>
    <lineage>
        <taxon>Bacteria</taxon>
        <taxon>Bacillati</taxon>
        <taxon>Bacillota</taxon>
        <taxon>Bacilli</taxon>
        <taxon>Bacillales</taxon>
        <taxon>Paenibacillaceae</taxon>
        <taxon>Paenibacillus</taxon>
    </lineage>
</organism>
<dbReference type="Pfam" id="PF12708">
    <property type="entry name" value="Pect-lyase_RHGA_epim"/>
    <property type="match status" value="1"/>
</dbReference>
<gene>
    <name evidence="2" type="ORF">IDH45_10010</name>
</gene>
<dbReference type="InterPro" id="IPR024535">
    <property type="entry name" value="RHGA/B-epi-like_pectate_lyase"/>
</dbReference>
<dbReference type="InterPro" id="IPR012334">
    <property type="entry name" value="Pectin_lyas_fold"/>
</dbReference>
<name>A0A927C925_9BACL</name>
<dbReference type="AlphaFoldDB" id="A0A927C925"/>
<dbReference type="InterPro" id="IPR006311">
    <property type="entry name" value="TAT_signal"/>
</dbReference>
<dbReference type="RefSeq" id="WP_190927080.1">
    <property type="nucleotide sequence ID" value="NZ_JACXJA010000010.1"/>
</dbReference>
<dbReference type="InterPro" id="IPR011050">
    <property type="entry name" value="Pectin_lyase_fold/virulence"/>
</dbReference>
<evidence type="ECO:0000313" key="3">
    <source>
        <dbReference type="Proteomes" id="UP000639396"/>
    </source>
</evidence>
<proteinExistence type="predicted"/>
<dbReference type="SUPFAM" id="SSF51126">
    <property type="entry name" value="Pectin lyase-like"/>
    <property type="match status" value="1"/>
</dbReference>
<dbReference type="Gene3D" id="2.160.20.10">
    <property type="entry name" value="Single-stranded right-handed beta-helix, Pectin lyase-like"/>
    <property type="match status" value="1"/>
</dbReference>
<keyword evidence="3" id="KW-1185">Reference proteome</keyword>
<dbReference type="EMBL" id="JACXJA010000010">
    <property type="protein sequence ID" value="MBD2862317.1"/>
    <property type="molecule type" value="Genomic_DNA"/>
</dbReference>
<dbReference type="PROSITE" id="PS51318">
    <property type="entry name" value="TAT"/>
    <property type="match status" value="1"/>
</dbReference>
<evidence type="ECO:0000313" key="2">
    <source>
        <dbReference type="EMBL" id="MBD2862317.1"/>
    </source>
</evidence>